<dbReference type="InterPro" id="IPR011989">
    <property type="entry name" value="ARM-like"/>
</dbReference>
<sequence>ETRSDRIRRALFPETFNQAEIDQISYLRIRSEVPSALEKLSQPALELKSAIIELLEFAQDVDLASKFVPEIIKLLQDTDLEVVRNAAELTQDCTFDEAPARVIIDNPQMVATLEKVLDNLGGSKIEGQIKEAGTGALLNLTKYEKGRHVLFETGGISYLVKLLGSENPKVVSYALQSLYNLLQYQEGTKTAIISAGGIQKMVPLLQMKDIRFLTMLMDCLQR</sequence>
<name>T1P492_TIGJA</name>
<evidence type="ECO:0000256" key="4">
    <source>
        <dbReference type="ARBA" id="ARBA00022889"/>
    </source>
</evidence>
<dbReference type="PRINTS" id="PR01869">
    <property type="entry name" value="BCATNINFAMLY"/>
</dbReference>
<feature type="non-terminal residue" evidence="6">
    <location>
        <position position="1"/>
    </location>
</feature>
<feature type="repeat" description="ARM" evidence="5">
    <location>
        <begin position="154"/>
        <end position="196"/>
    </location>
</feature>
<evidence type="ECO:0000313" key="6">
    <source>
        <dbReference type="EMBL" id="AEQ34974.1"/>
    </source>
</evidence>
<dbReference type="GO" id="GO:0007155">
    <property type="term" value="P:cell adhesion"/>
    <property type="evidence" value="ECO:0007669"/>
    <property type="project" value="InterPro"/>
</dbReference>
<keyword evidence="3" id="KW-0879">Wnt signaling pathway</keyword>
<protein>
    <recommendedName>
        <fullName evidence="2">Armadillo segment polarity protein</fullName>
    </recommendedName>
</protein>
<keyword evidence="4" id="KW-0130">Cell adhesion</keyword>
<dbReference type="PROSITE" id="PS50176">
    <property type="entry name" value="ARM_REPEAT"/>
    <property type="match status" value="1"/>
</dbReference>
<evidence type="ECO:0000256" key="1">
    <source>
        <dbReference type="ARBA" id="ARBA00004413"/>
    </source>
</evidence>
<dbReference type="EMBL" id="JN633991">
    <property type="protein sequence ID" value="AEQ34974.1"/>
    <property type="molecule type" value="mRNA"/>
</dbReference>
<dbReference type="SMART" id="SM00185">
    <property type="entry name" value="ARM"/>
    <property type="match status" value="2"/>
</dbReference>
<dbReference type="GO" id="GO:0045296">
    <property type="term" value="F:cadherin binding"/>
    <property type="evidence" value="ECO:0007669"/>
    <property type="project" value="InterPro"/>
</dbReference>
<reference evidence="6" key="1">
    <citation type="submission" date="2011-08" db="EMBL/GenBank/DDBJ databases">
        <authorList>
            <person name="Kim B.-M."/>
            <person name="Rhee J.-S."/>
            <person name="Lee J.-S."/>
        </authorList>
    </citation>
    <scope>NUCLEOTIDE SEQUENCE</scope>
</reference>
<organism evidence="6">
    <name type="scientific">Tigriopus japonicus</name>
    <name type="common">Copepod</name>
    <dbReference type="NCBI Taxonomy" id="158387"/>
    <lineage>
        <taxon>Eukaryota</taxon>
        <taxon>Metazoa</taxon>
        <taxon>Ecdysozoa</taxon>
        <taxon>Arthropoda</taxon>
        <taxon>Crustacea</taxon>
        <taxon>Multicrustacea</taxon>
        <taxon>Hexanauplia</taxon>
        <taxon>Copepoda</taxon>
        <taxon>Harpacticoida</taxon>
        <taxon>Harpacticidae</taxon>
        <taxon>Tigriopus</taxon>
    </lineage>
</organism>
<feature type="non-terminal residue" evidence="6">
    <location>
        <position position="222"/>
    </location>
</feature>
<evidence type="ECO:0000256" key="3">
    <source>
        <dbReference type="ARBA" id="ARBA00022687"/>
    </source>
</evidence>
<comment type="subcellular location">
    <subcellularLocation>
        <location evidence="1">Cell membrane</location>
        <topology evidence="1">Peripheral membrane protein</topology>
        <orientation evidence="1">Cytoplasmic side</orientation>
    </subcellularLocation>
</comment>
<dbReference type="Gene3D" id="1.25.10.10">
    <property type="entry name" value="Leucine-rich Repeat Variant"/>
    <property type="match status" value="1"/>
</dbReference>
<dbReference type="InterPro" id="IPR000225">
    <property type="entry name" value="Armadillo"/>
</dbReference>
<dbReference type="InterPro" id="IPR016024">
    <property type="entry name" value="ARM-type_fold"/>
</dbReference>
<dbReference type="SUPFAM" id="SSF48371">
    <property type="entry name" value="ARM repeat"/>
    <property type="match status" value="1"/>
</dbReference>
<dbReference type="GO" id="GO:0016055">
    <property type="term" value="P:Wnt signaling pathway"/>
    <property type="evidence" value="ECO:0007669"/>
    <property type="project" value="UniProtKB-KW"/>
</dbReference>
<dbReference type="InterPro" id="IPR013284">
    <property type="entry name" value="Beta-catenin"/>
</dbReference>
<accession>T1P492</accession>
<dbReference type="GO" id="GO:0005886">
    <property type="term" value="C:plasma membrane"/>
    <property type="evidence" value="ECO:0007669"/>
    <property type="project" value="UniProtKB-SubCell"/>
</dbReference>
<dbReference type="PANTHER" id="PTHR45976">
    <property type="entry name" value="ARMADILLO SEGMENT POLARITY PROTEIN"/>
    <property type="match status" value="1"/>
</dbReference>
<evidence type="ECO:0000256" key="5">
    <source>
        <dbReference type="PROSITE-ProRule" id="PRU00259"/>
    </source>
</evidence>
<evidence type="ECO:0000256" key="2">
    <source>
        <dbReference type="ARBA" id="ARBA00022289"/>
    </source>
</evidence>
<proteinExistence type="evidence at transcript level"/>
<dbReference type="AlphaFoldDB" id="T1P492"/>